<dbReference type="InParanoid" id="A0A067MEM5"/>
<organism evidence="2 3">
    <name type="scientific">Botryobasidium botryosum (strain FD-172 SS1)</name>
    <dbReference type="NCBI Taxonomy" id="930990"/>
    <lineage>
        <taxon>Eukaryota</taxon>
        <taxon>Fungi</taxon>
        <taxon>Dikarya</taxon>
        <taxon>Basidiomycota</taxon>
        <taxon>Agaricomycotina</taxon>
        <taxon>Agaricomycetes</taxon>
        <taxon>Cantharellales</taxon>
        <taxon>Botryobasidiaceae</taxon>
        <taxon>Botryobasidium</taxon>
    </lineage>
</organism>
<feature type="region of interest" description="Disordered" evidence="1">
    <location>
        <begin position="40"/>
        <end position="181"/>
    </location>
</feature>
<dbReference type="HOGENOM" id="CLU_1488772_0_0_1"/>
<keyword evidence="3" id="KW-1185">Reference proteome</keyword>
<dbReference type="AlphaFoldDB" id="A0A067MEM5"/>
<name>A0A067MEM5_BOTB1</name>
<evidence type="ECO:0000313" key="2">
    <source>
        <dbReference type="EMBL" id="KDQ13994.1"/>
    </source>
</evidence>
<feature type="compositionally biased region" description="Basic and acidic residues" evidence="1">
    <location>
        <begin position="121"/>
        <end position="140"/>
    </location>
</feature>
<evidence type="ECO:0000313" key="3">
    <source>
        <dbReference type="Proteomes" id="UP000027195"/>
    </source>
</evidence>
<reference evidence="3" key="1">
    <citation type="journal article" date="2014" name="Proc. Natl. Acad. Sci. U.S.A.">
        <title>Extensive sampling of basidiomycete genomes demonstrates inadequacy of the white-rot/brown-rot paradigm for wood decay fungi.</title>
        <authorList>
            <person name="Riley R."/>
            <person name="Salamov A.A."/>
            <person name="Brown D.W."/>
            <person name="Nagy L.G."/>
            <person name="Floudas D."/>
            <person name="Held B.W."/>
            <person name="Levasseur A."/>
            <person name="Lombard V."/>
            <person name="Morin E."/>
            <person name="Otillar R."/>
            <person name="Lindquist E.A."/>
            <person name="Sun H."/>
            <person name="LaButti K.M."/>
            <person name="Schmutz J."/>
            <person name="Jabbour D."/>
            <person name="Luo H."/>
            <person name="Baker S.E."/>
            <person name="Pisabarro A.G."/>
            <person name="Walton J.D."/>
            <person name="Blanchette R.A."/>
            <person name="Henrissat B."/>
            <person name="Martin F."/>
            <person name="Cullen D."/>
            <person name="Hibbett D.S."/>
            <person name="Grigoriev I.V."/>
        </authorList>
    </citation>
    <scope>NUCLEOTIDE SEQUENCE [LARGE SCALE GENOMIC DNA]</scope>
    <source>
        <strain evidence="3">FD-172 SS1</strain>
    </source>
</reference>
<feature type="compositionally biased region" description="Basic residues" evidence="1">
    <location>
        <begin position="166"/>
        <end position="181"/>
    </location>
</feature>
<gene>
    <name evidence="2" type="ORF">BOTBODRAFT_356976</name>
</gene>
<sequence length="181" mass="20485">MPLLEETLRLSRTKGTVCNFHIIFSNNNCAHKYIIQPSQPTFTPSTTRHQPKARAESTPTHHRRCPTPMSPHPPSNAPPHTQSTGSHTKKIYRPTLHARGALSTPTKPNATPPAPRKPSHGRHDLGDKVGVQREGKEDKHKGQRRKRKRRRNGKNGDGKSDEMMVKKKRERKGRARATRET</sequence>
<feature type="compositionally biased region" description="Pro residues" evidence="1">
    <location>
        <begin position="68"/>
        <end position="77"/>
    </location>
</feature>
<dbReference type="Proteomes" id="UP000027195">
    <property type="component" value="Unassembled WGS sequence"/>
</dbReference>
<feature type="compositionally biased region" description="Basic residues" evidence="1">
    <location>
        <begin position="141"/>
        <end position="153"/>
    </location>
</feature>
<feature type="compositionally biased region" description="Basic and acidic residues" evidence="1">
    <location>
        <begin position="154"/>
        <end position="165"/>
    </location>
</feature>
<dbReference type="EMBL" id="KL198040">
    <property type="protein sequence ID" value="KDQ13994.1"/>
    <property type="molecule type" value="Genomic_DNA"/>
</dbReference>
<evidence type="ECO:0000256" key="1">
    <source>
        <dbReference type="SAM" id="MobiDB-lite"/>
    </source>
</evidence>
<accession>A0A067MEM5</accession>
<proteinExistence type="predicted"/>
<protein>
    <submittedName>
        <fullName evidence="2">Uncharacterized protein</fullName>
    </submittedName>
</protein>